<dbReference type="SMART" id="SM00345">
    <property type="entry name" value="HTH_GNTR"/>
    <property type="match status" value="1"/>
</dbReference>
<evidence type="ECO:0000313" key="8">
    <source>
        <dbReference type="Proteomes" id="UP000250918"/>
    </source>
</evidence>
<sequence>MTEIWSPPLPISDKDEPLYEAIIRALGNDIGSGKLAADARLPTHREMADILGIAIGTVTRAYTEAERRGLIRSEGRRGTFVGATKGPSALSRIMDQESSLIDLSRNEAPHTADPSLALALKIIARQPDSQRLLRYTPVPGLIHHREAGARWLSRHGLQTNADSVIIAAGAQHALFTIFSAILEPGDTLATDQFAYPGLMTIADRLRIQLVSVAGDNEGMLPDALRTAWRRRKVRTLYCNPTLHNPTNVVVSKARRAALAEVADDLGLNIVEDEIFRPLLPDPPPLVSSLVPHRSCLVMSVSKTITPGLRVGYVVPPPDWRPKIVDALQSGMLNVPSLTSEIVAGWILDGTADKVIARRREELAWRHGLLEATLPGLSVHPNPHSCHAWLQLPERWNCTQFSMEAQRRGVVVAPAEMFAVERPTSINAIRLSVGAAESRESLQAGLVILAGILERLGRPHAPSV</sequence>
<dbReference type="InterPro" id="IPR036390">
    <property type="entry name" value="WH_DNA-bd_sf"/>
</dbReference>
<dbReference type="InterPro" id="IPR000524">
    <property type="entry name" value="Tscrpt_reg_HTH_GntR"/>
</dbReference>
<dbReference type="Gene3D" id="1.10.10.10">
    <property type="entry name" value="Winged helix-like DNA-binding domain superfamily/Winged helix DNA-binding domain"/>
    <property type="match status" value="1"/>
</dbReference>
<evidence type="ECO:0000259" key="6">
    <source>
        <dbReference type="PROSITE" id="PS50949"/>
    </source>
</evidence>
<dbReference type="InterPro" id="IPR015424">
    <property type="entry name" value="PyrdxlP-dep_Trfase"/>
</dbReference>
<dbReference type="InterPro" id="IPR036388">
    <property type="entry name" value="WH-like_DNA-bd_sf"/>
</dbReference>
<keyword evidence="3" id="KW-0805">Transcription regulation</keyword>
<evidence type="ECO:0000256" key="2">
    <source>
        <dbReference type="ARBA" id="ARBA00022898"/>
    </source>
</evidence>
<gene>
    <name evidence="7" type="ORF">C3F09_07750</name>
</gene>
<comment type="caution">
    <text evidence="7">The sequence shown here is derived from an EMBL/GenBank/DDBJ whole genome shotgun (WGS) entry which is preliminary data.</text>
</comment>
<dbReference type="CDD" id="cd00609">
    <property type="entry name" value="AAT_like"/>
    <property type="match status" value="1"/>
</dbReference>
<proteinExistence type="inferred from homology"/>
<dbReference type="GO" id="GO:0008483">
    <property type="term" value="F:transaminase activity"/>
    <property type="evidence" value="ECO:0007669"/>
    <property type="project" value="UniProtKB-KW"/>
</dbReference>
<dbReference type="GO" id="GO:0003677">
    <property type="term" value="F:DNA binding"/>
    <property type="evidence" value="ECO:0007669"/>
    <property type="project" value="UniProtKB-KW"/>
</dbReference>
<dbReference type="EMBL" id="PQAP01000111">
    <property type="protein sequence ID" value="PWB71537.1"/>
    <property type="molecule type" value="Genomic_DNA"/>
</dbReference>
<dbReference type="InterPro" id="IPR015422">
    <property type="entry name" value="PyrdxlP-dep_Trfase_small"/>
</dbReference>
<organism evidence="7 8">
    <name type="scientific">candidate division GN15 bacterium</name>
    <dbReference type="NCBI Taxonomy" id="2072418"/>
    <lineage>
        <taxon>Bacteria</taxon>
        <taxon>candidate division GN15</taxon>
    </lineage>
</organism>
<dbReference type="Gene3D" id="3.90.1150.10">
    <property type="entry name" value="Aspartate Aminotransferase, domain 1"/>
    <property type="match status" value="1"/>
</dbReference>
<feature type="domain" description="HTH gntR-type" evidence="6">
    <location>
        <begin position="16"/>
        <end position="84"/>
    </location>
</feature>
<dbReference type="SUPFAM" id="SSF46785">
    <property type="entry name" value="Winged helix' DNA-binding domain"/>
    <property type="match status" value="1"/>
</dbReference>
<evidence type="ECO:0000256" key="5">
    <source>
        <dbReference type="ARBA" id="ARBA00023163"/>
    </source>
</evidence>
<comment type="similarity">
    <text evidence="1">In the C-terminal section; belongs to the class-I pyridoxal-phosphate-dependent aminotransferase family.</text>
</comment>
<accession>A0A855WZT2</accession>
<dbReference type="CDD" id="cd07377">
    <property type="entry name" value="WHTH_GntR"/>
    <property type="match status" value="1"/>
</dbReference>
<dbReference type="PANTHER" id="PTHR46577">
    <property type="entry name" value="HTH-TYPE TRANSCRIPTIONAL REGULATORY PROTEIN GABR"/>
    <property type="match status" value="1"/>
</dbReference>
<dbReference type="InterPro" id="IPR051446">
    <property type="entry name" value="HTH_trans_reg/aminotransferase"/>
</dbReference>
<dbReference type="Gene3D" id="3.40.640.10">
    <property type="entry name" value="Type I PLP-dependent aspartate aminotransferase-like (Major domain)"/>
    <property type="match status" value="1"/>
</dbReference>
<keyword evidence="7" id="KW-0032">Aminotransferase</keyword>
<dbReference type="SUPFAM" id="SSF53383">
    <property type="entry name" value="PLP-dependent transferases"/>
    <property type="match status" value="1"/>
</dbReference>
<keyword evidence="5" id="KW-0804">Transcription</keyword>
<evidence type="ECO:0000256" key="4">
    <source>
        <dbReference type="ARBA" id="ARBA00023125"/>
    </source>
</evidence>
<dbReference type="GO" id="GO:0030170">
    <property type="term" value="F:pyridoxal phosphate binding"/>
    <property type="evidence" value="ECO:0007669"/>
    <property type="project" value="InterPro"/>
</dbReference>
<keyword evidence="4" id="KW-0238">DNA-binding</keyword>
<dbReference type="AlphaFoldDB" id="A0A855WZT2"/>
<protein>
    <submittedName>
        <fullName evidence="7">PLP-dependent aminotransferase family protein</fullName>
    </submittedName>
</protein>
<dbReference type="InterPro" id="IPR015421">
    <property type="entry name" value="PyrdxlP-dep_Trfase_major"/>
</dbReference>
<dbReference type="PROSITE" id="PS50949">
    <property type="entry name" value="HTH_GNTR"/>
    <property type="match status" value="1"/>
</dbReference>
<keyword evidence="2" id="KW-0663">Pyridoxal phosphate</keyword>
<name>A0A855WZT2_9BACT</name>
<evidence type="ECO:0000313" key="7">
    <source>
        <dbReference type="EMBL" id="PWB71537.1"/>
    </source>
</evidence>
<keyword evidence="7" id="KW-0808">Transferase</keyword>
<dbReference type="InterPro" id="IPR004839">
    <property type="entry name" value="Aminotransferase_I/II_large"/>
</dbReference>
<evidence type="ECO:0000256" key="3">
    <source>
        <dbReference type="ARBA" id="ARBA00023015"/>
    </source>
</evidence>
<dbReference type="Proteomes" id="UP000250918">
    <property type="component" value="Unassembled WGS sequence"/>
</dbReference>
<reference evidence="7 8" key="1">
    <citation type="journal article" date="2018" name="ISME J.">
        <title>A methanotrophic archaeon couples anaerobic oxidation of methane to Fe(III) reduction.</title>
        <authorList>
            <person name="Cai C."/>
            <person name="Leu A.O."/>
            <person name="Xie G.J."/>
            <person name="Guo J."/>
            <person name="Feng Y."/>
            <person name="Zhao J.X."/>
            <person name="Tyson G.W."/>
            <person name="Yuan Z."/>
            <person name="Hu S."/>
        </authorList>
    </citation>
    <scope>NUCLEOTIDE SEQUENCE [LARGE SCALE GENOMIC DNA]</scope>
    <source>
        <strain evidence="7">FeB_12</strain>
    </source>
</reference>
<dbReference type="Pfam" id="PF00155">
    <property type="entry name" value="Aminotran_1_2"/>
    <property type="match status" value="1"/>
</dbReference>
<dbReference type="GO" id="GO:0003700">
    <property type="term" value="F:DNA-binding transcription factor activity"/>
    <property type="evidence" value="ECO:0007669"/>
    <property type="project" value="InterPro"/>
</dbReference>
<dbReference type="Pfam" id="PF00392">
    <property type="entry name" value="GntR"/>
    <property type="match status" value="1"/>
</dbReference>
<dbReference type="PANTHER" id="PTHR46577:SF1">
    <property type="entry name" value="HTH-TYPE TRANSCRIPTIONAL REGULATORY PROTEIN GABR"/>
    <property type="match status" value="1"/>
</dbReference>
<evidence type="ECO:0000256" key="1">
    <source>
        <dbReference type="ARBA" id="ARBA00005384"/>
    </source>
</evidence>